<dbReference type="InterPro" id="IPR036291">
    <property type="entry name" value="NAD(P)-bd_dom_sf"/>
</dbReference>
<name>A0A0D6Q379_KOMEU</name>
<evidence type="ECO:0000313" key="2">
    <source>
        <dbReference type="Proteomes" id="UP000032675"/>
    </source>
</evidence>
<organism evidence="1 2">
    <name type="scientific">Komagataeibacter europaeus NBRC 3261</name>
    <dbReference type="NCBI Taxonomy" id="1234669"/>
    <lineage>
        <taxon>Bacteria</taxon>
        <taxon>Pseudomonadati</taxon>
        <taxon>Pseudomonadota</taxon>
        <taxon>Alphaproteobacteria</taxon>
        <taxon>Acetobacterales</taxon>
        <taxon>Acetobacteraceae</taxon>
        <taxon>Komagataeibacter</taxon>
    </lineage>
</organism>
<dbReference type="Proteomes" id="UP000032675">
    <property type="component" value="Unassembled WGS sequence"/>
</dbReference>
<dbReference type="Gene3D" id="3.90.180.10">
    <property type="entry name" value="Medium-chain alcohol dehydrogenases, catalytic domain"/>
    <property type="match status" value="1"/>
</dbReference>
<gene>
    <name evidence="1" type="ORF">Geu3261_0311_002</name>
</gene>
<dbReference type="Gene3D" id="3.40.50.720">
    <property type="entry name" value="NAD(P)-binding Rossmann-like Domain"/>
    <property type="match status" value="1"/>
</dbReference>
<sequence length="102" mass="11073">MPAALPAAIARTRRGGILVQVGMFPPGDIPVPIARIINRELDFRGTFRFDTEFDAALALLAERPEIADILVTRQFPLGDFAAAFALAPDRRQASKILLALST</sequence>
<accession>A0A0D6Q379</accession>
<dbReference type="EMBL" id="BANI01000263">
    <property type="protein sequence ID" value="GAN97899.1"/>
    <property type="molecule type" value="Genomic_DNA"/>
</dbReference>
<reference evidence="1 2" key="1">
    <citation type="submission" date="2012-11" db="EMBL/GenBank/DDBJ databases">
        <title>Whole genome sequence of Gluconacetobacter europaeus NBRC3261.</title>
        <authorList>
            <person name="Azuma Y."/>
            <person name="Higashiura N."/>
            <person name="Hirakawa H."/>
            <person name="Matsushita K."/>
        </authorList>
    </citation>
    <scope>NUCLEOTIDE SEQUENCE [LARGE SCALE GENOMIC DNA]</scope>
    <source>
        <strain evidence="1 2">NBRC 3261</strain>
    </source>
</reference>
<evidence type="ECO:0000313" key="1">
    <source>
        <dbReference type="EMBL" id="GAN97899.1"/>
    </source>
</evidence>
<proteinExistence type="predicted"/>
<protein>
    <submittedName>
        <fullName evidence="1">Alcohol dehydrogenase Zn-containing</fullName>
    </submittedName>
</protein>
<dbReference type="SUPFAM" id="SSF51735">
    <property type="entry name" value="NAD(P)-binding Rossmann-fold domains"/>
    <property type="match status" value="1"/>
</dbReference>
<comment type="caution">
    <text evidence="1">The sequence shown here is derived from an EMBL/GenBank/DDBJ whole genome shotgun (WGS) entry which is preliminary data.</text>
</comment>
<dbReference type="AlphaFoldDB" id="A0A0D6Q379"/>